<dbReference type="PANTHER" id="PTHR46842">
    <property type="entry name" value="TRANSMEMBRANE PROTEIN 266"/>
    <property type="match status" value="1"/>
</dbReference>
<dbReference type="EMBL" id="JAFDVH010000007">
    <property type="protein sequence ID" value="KAG7473410.1"/>
    <property type="molecule type" value="Genomic_DNA"/>
</dbReference>
<dbReference type="GO" id="GO:0005886">
    <property type="term" value="C:plasma membrane"/>
    <property type="evidence" value="ECO:0007669"/>
    <property type="project" value="InterPro"/>
</dbReference>
<name>A0A9D3Q462_MEGAT</name>
<feature type="region of interest" description="Disordered" evidence="1">
    <location>
        <begin position="42"/>
        <end position="71"/>
    </location>
</feature>
<evidence type="ECO:0000256" key="1">
    <source>
        <dbReference type="SAM" id="MobiDB-lite"/>
    </source>
</evidence>
<accession>A0A9D3Q462</accession>
<dbReference type="GO" id="GO:0030425">
    <property type="term" value="C:dendrite"/>
    <property type="evidence" value="ECO:0007669"/>
    <property type="project" value="TreeGrafter"/>
</dbReference>
<evidence type="ECO:0000313" key="3">
    <source>
        <dbReference type="Proteomes" id="UP001046870"/>
    </source>
</evidence>
<dbReference type="AlphaFoldDB" id="A0A9D3Q462"/>
<sequence length="71" mass="7932">MFEIRQLRAHLAQQDLDLAAEREAALQMQHLWDKQSDSFQVVDGLAPGESDGEVRGRIREPLPQAGTPPLP</sequence>
<keyword evidence="3" id="KW-1185">Reference proteome</keyword>
<protein>
    <submittedName>
        <fullName evidence="2">Uncharacterized protein</fullName>
    </submittedName>
</protein>
<proteinExistence type="predicted"/>
<gene>
    <name evidence="2" type="ORF">MATL_G00095570</name>
</gene>
<reference evidence="2" key="1">
    <citation type="submission" date="2021-01" db="EMBL/GenBank/DDBJ databases">
        <authorList>
            <person name="Zahm M."/>
            <person name="Roques C."/>
            <person name="Cabau C."/>
            <person name="Klopp C."/>
            <person name="Donnadieu C."/>
            <person name="Jouanno E."/>
            <person name="Lampietro C."/>
            <person name="Louis A."/>
            <person name="Herpin A."/>
            <person name="Echchiki A."/>
            <person name="Berthelot C."/>
            <person name="Parey E."/>
            <person name="Roest-Crollius H."/>
            <person name="Braasch I."/>
            <person name="Postlethwait J."/>
            <person name="Bobe J."/>
            <person name="Montfort J."/>
            <person name="Bouchez O."/>
            <person name="Begum T."/>
            <person name="Mejri S."/>
            <person name="Adams A."/>
            <person name="Chen W.-J."/>
            <person name="Guiguen Y."/>
        </authorList>
    </citation>
    <scope>NUCLEOTIDE SEQUENCE</scope>
    <source>
        <strain evidence="2">YG-15Mar2019-1</strain>
        <tissue evidence="2">Brain</tissue>
    </source>
</reference>
<dbReference type="Proteomes" id="UP001046870">
    <property type="component" value="Chromosome 7"/>
</dbReference>
<dbReference type="GO" id="GO:0022832">
    <property type="term" value="F:voltage-gated channel activity"/>
    <property type="evidence" value="ECO:0007669"/>
    <property type="project" value="InterPro"/>
</dbReference>
<dbReference type="PANTHER" id="PTHR46842:SF1">
    <property type="entry name" value="TRANSMEMBRANE PROTEIN 266"/>
    <property type="match status" value="1"/>
</dbReference>
<comment type="caution">
    <text evidence="2">The sequence shown here is derived from an EMBL/GenBank/DDBJ whole genome shotgun (WGS) entry which is preliminary data.</text>
</comment>
<evidence type="ECO:0000313" key="2">
    <source>
        <dbReference type="EMBL" id="KAG7473410.1"/>
    </source>
</evidence>
<dbReference type="InterPro" id="IPR042857">
    <property type="entry name" value="TMEM266"/>
</dbReference>
<organism evidence="2 3">
    <name type="scientific">Megalops atlanticus</name>
    <name type="common">Tarpon</name>
    <name type="synonym">Clupea gigantea</name>
    <dbReference type="NCBI Taxonomy" id="7932"/>
    <lineage>
        <taxon>Eukaryota</taxon>
        <taxon>Metazoa</taxon>
        <taxon>Chordata</taxon>
        <taxon>Craniata</taxon>
        <taxon>Vertebrata</taxon>
        <taxon>Euteleostomi</taxon>
        <taxon>Actinopterygii</taxon>
        <taxon>Neopterygii</taxon>
        <taxon>Teleostei</taxon>
        <taxon>Elopiformes</taxon>
        <taxon>Megalopidae</taxon>
        <taxon>Megalops</taxon>
    </lineage>
</organism>